<reference evidence="3 4" key="1">
    <citation type="submission" date="2019-05" db="EMBL/GenBank/DDBJ databases">
        <title>Mumia sp. nov., isolated from the intestinal contents of plateau pika (Ochotona curzoniae) in the Qinghai-Tibet plateau of China.</title>
        <authorList>
            <person name="Tian Z."/>
        </authorList>
    </citation>
    <scope>NUCLEOTIDE SEQUENCE [LARGE SCALE GENOMIC DNA]</scope>
    <source>
        <strain evidence="4">527</strain>
        <strain evidence="3">Z527</strain>
    </source>
</reference>
<proteinExistence type="predicted"/>
<dbReference type="OrthoDB" id="3539443at2"/>
<feature type="region of interest" description="Disordered" evidence="1">
    <location>
        <begin position="81"/>
        <end position="140"/>
    </location>
</feature>
<name>A0A5C4MWX5_9ACTN</name>
<evidence type="ECO:0000256" key="1">
    <source>
        <dbReference type="SAM" id="MobiDB-lite"/>
    </source>
</evidence>
<sequence>MAIKEQLSPTPLFAVVGVGDLVAEKVRTSVDLKTLPEQLKTLPEKAQSAAFGALKDAESAYAGLAQRGETLVGRVRKQQATADLESSAKSTEAKVKAATTTAKKSAKQTKSSAKGAATSTRKTAGAAKDATAAAAEKVGD</sequence>
<evidence type="ECO:0000313" key="4">
    <source>
        <dbReference type="Proteomes" id="UP000306740"/>
    </source>
</evidence>
<evidence type="ECO:0000313" key="2">
    <source>
        <dbReference type="EMBL" id="TNC41830.1"/>
    </source>
</evidence>
<feature type="compositionally biased region" description="Low complexity" evidence="1">
    <location>
        <begin position="96"/>
        <end position="140"/>
    </location>
</feature>
<dbReference type="RefSeq" id="WP_139086854.1">
    <property type="nucleotide sequence ID" value="NZ_VDFR01000015.1"/>
</dbReference>
<organism evidence="3 4">
    <name type="scientific">Mumia zhuanghuii</name>
    <dbReference type="NCBI Taxonomy" id="2585211"/>
    <lineage>
        <taxon>Bacteria</taxon>
        <taxon>Bacillati</taxon>
        <taxon>Actinomycetota</taxon>
        <taxon>Actinomycetes</taxon>
        <taxon>Propionibacteriales</taxon>
        <taxon>Nocardioidaceae</taxon>
        <taxon>Mumia</taxon>
    </lineage>
</organism>
<protein>
    <submittedName>
        <fullName evidence="3">Uncharacterized protein</fullName>
    </submittedName>
</protein>
<evidence type="ECO:0000313" key="3">
    <source>
        <dbReference type="EMBL" id="TNC50566.1"/>
    </source>
</evidence>
<gene>
    <name evidence="3" type="ORF">FHE65_03480</name>
    <name evidence="2" type="ORF">FHE65_21790</name>
</gene>
<dbReference type="Proteomes" id="UP000306740">
    <property type="component" value="Unassembled WGS sequence"/>
</dbReference>
<accession>A0A5C4MWX5</accession>
<dbReference type="EMBL" id="VDFR01000101">
    <property type="protein sequence ID" value="TNC41830.1"/>
    <property type="molecule type" value="Genomic_DNA"/>
</dbReference>
<dbReference type="EMBL" id="VDFR01000015">
    <property type="protein sequence ID" value="TNC50566.1"/>
    <property type="molecule type" value="Genomic_DNA"/>
</dbReference>
<comment type="caution">
    <text evidence="3">The sequence shown here is derived from an EMBL/GenBank/DDBJ whole genome shotgun (WGS) entry which is preliminary data.</text>
</comment>
<dbReference type="AlphaFoldDB" id="A0A5C4MWX5"/>